<dbReference type="Proteomes" id="UP000436088">
    <property type="component" value="Unassembled WGS sequence"/>
</dbReference>
<evidence type="ECO:0000313" key="1">
    <source>
        <dbReference type="EMBL" id="KAE8707380.1"/>
    </source>
</evidence>
<gene>
    <name evidence="1" type="ORF">F3Y22_tig00110384pilonHSYRG00693</name>
</gene>
<name>A0A6A3ARR3_HIBSY</name>
<sequence length="232" mass="26680">MEDHHPFHFFNFPGPFLDHDDGLLMSHLLSQAQQQIWGLLASMHRRIPRSMRFSDYGNQKGEQNYEWLFSKSKAAIKELAENLPAALKHGCSTGGGKSVSSPLKAKWCQPPSVETIRESTRYRCKSLRVLSKSEKILVPLLKTNNSLMIVIHVNYSNNMTDSSGEYSAENCPVFQELGMSNEKIQYSYCTMTSIKDSRKKPYFISHVHYLRHRLPFRLPRNPVVASKFHNFS</sequence>
<proteinExistence type="predicted"/>
<protein>
    <submittedName>
        <fullName evidence="1">Uncharacterized protein</fullName>
    </submittedName>
</protein>
<keyword evidence="2" id="KW-1185">Reference proteome</keyword>
<accession>A0A6A3ARR3</accession>
<organism evidence="1 2">
    <name type="scientific">Hibiscus syriacus</name>
    <name type="common">Rose of Sharon</name>
    <dbReference type="NCBI Taxonomy" id="106335"/>
    <lineage>
        <taxon>Eukaryota</taxon>
        <taxon>Viridiplantae</taxon>
        <taxon>Streptophyta</taxon>
        <taxon>Embryophyta</taxon>
        <taxon>Tracheophyta</taxon>
        <taxon>Spermatophyta</taxon>
        <taxon>Magnoliopsida</taxon>
        <taxon>eudicotyledons</taxon>
        <taxon>Gunneridae</taxon>
        <taxon>Pentapetalae</taxon>
        <taxon>rosids</taxon>
        <taxon>malvids</taxon>
        <taxon>Malvales</taxon>
        <taxon>Malvaceae</taxon>
        <taxon>Malvoideae</taxon>
        <taxon>Hibiscus</taxon>
    </lineage>
</organism>
<dbReference type="EMBL" id="VEPZ02000964">
    <property type="protein sequence ID" value="KAE8707380.1"/>
    <property type="molecule type" value="Genomic_DNA"/>
</dbReference>
<evidence type="ECO:0000313" key="2">
    <source>
        <dbReference type="Proteomes" id="UP000436088"/>
    </source>
</evidence>
<dbReference type="AlphaFoldDB" id="A0A6A3ARR3"/>
<comment type="caution">
    <text evidence="1">The sequence shown here is derived from an EMBL/GenBank/DDBJ whole genome shotgun (WGS) entry which is preliminary data.</text>
</comment>
<reference evidence="1" key="1">
    <citation type="submission" date="2019-09" db="EMBL/GenBank/DDBJ databases">
        <title>Draft genome information of white flower Hibiscus syriacus.</title>
        <authorList>
            <person name="Kim Y.-M."/>
        </authorList>
    </citation>
    <scope>NUCLEOTIDE SEQUENCE [LARGE SCALE GENOMIC DNA]</scope>
    <source>
        <strain evidence="1">YM2019G1</strain>
    </source>
</reference>